<evidence type="ECO:0000256" key="6">
    <source>
        <dbReference type="SAM" id="MobiDB-lite"/>
    </source>
</evidence>
<feature type="transmembrane region" description="Helical" evidence="7">
    <location>
        <begin position="106"/>
        <end position="127"/>
    </location>
</feature>
<feature type="transmembrane region" description="Helical" evidence="7">
    <location>
        <begin position="139"/>
        <end position="158"/>
    </location>
</feature>
<comment type="similarity">
    <text evidence="2">Belongs to the PA-phosphatase related phosphoesterase family.</text>
</comment>
<evidence type="ECO:0000259" key="8">
    <source>
        <dbReference type="SMART" id="SM00014"/>
    </source>
</evidence>
<dbReference type="GO" id="GO:0006644">
    <property type="term" value="P:phospholipid metabolic process"/>
    <property type="evidence" value="ECO:0007669"/>
    <property type="project" value="InterPro"/>
</dbReference>
<dbReference type="InterPro" id="IPR036938">
    <property type="entry name" value="PAP2/HPO_sf"/>
</dbReference>
<dbReference type="SUPFAM" id="SSF48317">
    <property type="entry name" value="Acid phosphatase/Vanadium-dependent haloperoxidase"/>
    <property type="match status" value="1"/>
</dbReference>
<dbReference type="FunFam" id="1.20.144.10:FF:000035">
    <property type="entry name" value="Putative Lipid phosphate phosphatase 1"/>
    <property type="match status" value="1"/>
</dbReference>
<name>A0A8H3FIY6_9LECA</name>
<evidence type="ECO:0000256" key="4">
    <source>
        <dbReference type="ARBA" id="ARBA00022989"/>
    </source>
</evidence>
<dbReference type="AlphaFoldDB" id="A0A8H3FIY6"/>
<feature type="region of interest" description="Disordered" evidence="6">
    <location>
        <begin position="1"/>
        <end position="30"/>
    </location>
</feature>
<organism evidence="9 10">
    <name type="scientific">Gomphillus americanus</name>
    <dbReference type="NCBI Taxonomy" id="1940652"/>
    <lineage>
        <taxon>Eukaryota</taxon>
        <taxon>Fungi</taxon>
        <taxon>Dikarya</taxon>
        <taxon>Ascomycota</taxon>
        <taxon>Pezizomycotina</taxon>
        <taxon>Lecanoromycetes</taxon>
        <taxon>OSLEUM clade</taxon>
        <taxon>Ostropomycetidae</taxon>
        <taxon>Ostropales</taxon>
        <taxon>Graphidaceae</taxon>
        <taxon>Gomphilloideae</taxon>
        <taxon>Gomphillus</taxon>
    </lineage>
</organism>
<protein>
    <recommendedName>
        <fullName evidence="8">Phosphatidic acid phosphatase type 2/haloperoxidase domain-containing protein</fullName>
    </recommendedName>
</protein>
<dbReference type="EMBL" id="CAJPDQ010000017">
    <property type="protein sequence ID" value="CAF9921816.1"/>
    <property type="molecule type" value="Genomic_DNA"/>
</dbReference>
<evidence type="ECO:0000256" key="2">
    <source>
        <dbReference type="ARBA" id="ARBA00008816"/>
    </source>
</evidence>
<feature type="transmembrane region" description="Helical" evidence="7">
    <location>
        <begin position="241"/>
        <end position="263"/>
    </location>
</feature>
<comment type="subcellular location">
    <subcellularLocation>
        <location evidence="1">Membrane</location>
        <topology evidence="1">Multi-pass membrane protein</topology>
    </subcellularLocation>
</comment>
<comment type="caution">
    <text evidence="9">The sequence shown here is derived from an EMBL/GenBank/DDBJ whole genome shotgun (WGS) entry which is preliminary data.</text>
</comment>
<accession>A0A8H3FIY6</accession>
<evidence type="ECO:0000256" key="1">
    <source>
        <dbReference type="ARBA" id="ARBA00004141"/>
    </source>
</evidence>
<dbReference type="PANTHER" id="PTHR10165:SF84">
    <property type="entry name" value="PHOSPHATIDIC ACID PHOSPHATASE BETA"/>
    <property type="match status" value="1"/>
</dbReference>
<dbReference type="GO" id="GO:0046839">
    <property type="term" value="P:phospholipid dephosphorylation"/>
    <property type="evidence" value="ECO:0007669"/>
    <property type="project" value="TreeGrafter"/>
</dbReference>
<dbReference type="InterPro" id="IPR000326">
    <property type="entry name" value="PAP2/HPO"/>
</dbReference>
<reference evidence="9" key="1">
    <citation type="submission" date="2021-03" db="EMBL/GenBank/DDBJ databases">
        <authorList>
            <person name="Tagirdzhanova G."/>
        </authorList>
    </citation>
    <scope>NUCLEOTIDE SEQUENCE</scope>
</reference>
<keyword evidence="10" id="KW-1185">Reference proteome</keyword>
<evidence type="ECO:0000256" key="7">
    <source>
        <dbReference type="SAM" id="Phobius"/>
    </source>
</evidence>
<feature type="domain" description="Phosphatidic acid phosphatase type 2/haloperoxidase" evidence="8">
    <location>
        <begin position="142"/>
        <end position="287"/>
    </location>
</feature>
<dbReference type="CDD" id="cd03390">
    <property type="entry name" value="PAP2_containing_1_like"/>
    <property type="match status" value="1"/>
</dbReference>
<dbReference type="Proteomes" id="UP000664169">
    <property type="component" value="Unassembled WGS sequence"/>
</dbReference>
<evidence type="ECO:0000313" key="10">
    <source>
        <dbReference type="Proteomes" id="UP000664169"/>
    </source>
</evidence>
<evidence type="ECO:0000313" key="9">
    <source>
        <dbReference type="EMBL" id="CAF9921816.1"/>
    </source>
</evidence>
<evidence type="ECO:0000256" key="3">
    <source>
        <dbReference type="ARBA" id="ARBA00022692"/>
    </source>
</evidence>
<dbReference type="SMART" id="SM00014">
    <property type="entry name" value="acidPPc"/>
    <property type="match status" value="1"/>
</dbReference>
<evidence type="ECO:0000256" key="5">
    <source>
        <dbReference type="ARBA" id="ARBA00023136"/>
    </source>
</evidence>
<dbReference type="PANTHER" id="PTHR10165">
    <property type="entry name" value="LIPID PHOSPHATE PHOSPHATASE"/>
    <property type="match status" value="1"/>
</dbReference>
<sequence>MPLFGRNRANPTAGGNNGNVVNSSNGHTHHHEKQRGVYEEDFYSRRPSFGQWLKITWPDLLTMVCMGLLGLGIYEAHPAANRSFPITFRDGEIVYPEFAYPLRKEIVPIWLAALLAVLVPIIFILIAQIRVRSFWDVNNAIVGLLYSVITAAVFQVWLKWLIGGLRPHFLTVCNPNVTAPGDGFLQVMYDRSVCTGDPNTIDDSLESFPSGHTTAAFGGFVYLYLYLNAKLKVWSNYHPAFWKMIVTYMPILGATLIGGALTIDEFHNWYDVLAGAVIGTVMAFSGYRMVYASVWDFRFNHIPLNRHFAFTYGGGGPGAGLHSYSMWTRQAGWGSDMGGYGGAPFDSAGGMGSGVASGIGAQGGGGHRGIPRRPVVGHNNDNVV</sequence>
<feature type="transmembrane region" description="Helical" evidence="7">
    <location>
        <begin position="269"/>
        <end position="290"/>
    </location>
</feature>
<dbReference type="Pfam" id="PF01569">
    <property type="entry name" value="PAP2"/>
    <property type="match status" value="1"/>
</dbReference>
<keyword evidence="3 7" id="KW-0812">Transmembrane</keyword>
<dbReference type="OrthoDB" id="10030083at2759"/>
<gene>
    <name evidence="9" type="ORF">GOMPHAMPRED_002409</name>
</gene>
<keyword evidence="5 7" id="KW-0472">Membrane</keyword>
<feature type="region of interest" description="Disordered" evidence="6">
    <location>
        <begin position="362"/>
        <end position="384"/>
    </location>
</feature>
<dbReference type="Gene3D" id="1.20.144.10">
    <property type="entry name" value="Phosphatidic acid phosphatase type 2/haloperoxidase"/>
    <property type="match status" value="1"/>
</dbReference>
<keyword evidence="4 7" id="KW-1133">Transmembrane helix</keyword>
<dbReference type="GO" id="GO:0016020">
    <property type="term" value="C:membrane"/>
    <property type="evidence" value="ECO:0007669"/>
    <property type="project" value="UniProtKB-SubCell"/>
</dbReference>
<feature type="transmembrane region" description="Helical" evidence="7">
    <location>
        <begin position="55"/>
        <end position="74"/>
    </location>
</feature>
<dbReference type="GO" id="GO:0008195">
    <property type="term" value="F:phosphatidate phosphatase activity"/>
    <property type="evidence" value="ECO:0007669"/>
    <property type="project" value="TreeGrafter"/>
</dbReference>
<proteinExistence type="inferred from homology"/>
<dbReference type="InterPro" id="IPR043216">
    <property type="entry name" value="PAP-like"/>
</dbReference>
<feature type="transmembrane region" description="Helical" evidence="7">
    <location>
        <begin position="211"/>
        <end position="229"/>
    </location>
</feature>
<feature type="compositionally biased region" description="Low complexity" evidence="6">
    <location>
        <begin position="1"/>
        <end position="26"/>
    </location>
</feature>